<dbReference type="PROSITE" id="PS00061">
    <property type="entry name" value="ADH_SHORT"/>
    <property type="match status" value="1"/>
</dbReference>
<dbReference type="InterPro" id="IPR036291">
    <property type="entry name" value="NAD(P)-bd_dom_sf"/>
</dbReference>
<sequence length="259" mass="29065">MFDLSGKNIVYVGGFSGIGYQVCQVLMKMKINHLIVMGRMENMEMMQKLQAENSSVKTMFIHMNLMDRSSMEQAVKQMMGAIKQIDVLINGAGVLADKDMETTMTVNLMGMMNMVWMSMPYMDKMQMGQGGIVMNIASVYGLEPAPAFPVYAAAKHGVIGFTRSMADQQHYQHTGVAFITVCPGLTTSEMMMNLREKSMMGQQSYVGEMIEAMNKAKQQSPQECAMNMVKAMEMMKNGAVYMCNMGQLKEVMPTNYWHM</sequence>
<dbReference type="InterPro" id="IPR002347">
    <property type="entry name" value="SDR_fam"/>
</dbReference>
<dbReference type="Pfam" id="PF00106">
    <property type="entry name" value="adh_short"/>
    <property type="match status" value="1"/>
</dbReference>
<evidence type="ECO:0000256" key="1">
    <source>
        <dbReference type="ARBA" id="ARBA00006484"/>
    </source>
</evidence>
<dbReference type="PRINTS" id="PR01167">
    <property type="entry name" value="INSADHFAMILY"/>
</dbReference>
<dbReference type="Proteomes" id="UP000606786">
    <property type="component" value="Unassembled WGS sequence"/>
</dbReference>
<dbReference type="PANTHER" id="PTHR44229">
    <property type="entry name" value="15-HYDROXYPROSTAGLANDIN DEHYDROGENASE [NAD(+)]"/>
    <property type="match status" value="1"/>
</dbReference>
<dbReference type="PRINTS" id="PR00080">
    <property type="entry name" value="SDRFAMILY"/>
</dbReference>
<dbReference type="EC" id="1.1.1.1" evidence="3"/>
<dbReference type="PANTHER" id="PTHR44229:SF8">
    <property type="entry name" value="ALCOHOL DEHYDROGENASE-RELATED"/>
    <property type="match status" value="1"/>
</dbReference>
<keyword evidence="4" id="KW-0560">Oxidoreductase</keyword>
<dbReference type="GO" id="GO:0005737">
    <property type="term" value="C:cytoplasm"/>
    <property type="evidence" value="ECO:0007669"/>
    <property type="project" value="TreeGrafter"/>
</dbReference>
<comment type="subunit">
    <text evidence="2">Homodimer.</text>
</comment>
<proteinExistence type="evidence at transcript level"/>
<dbReference type="EMBL" id="GAMC01010691">
    <property type="protein sequence ID" value="JAB95864.1"/>
    <property type="molecule type" value="mRNA"/>
</dbReference>
<reference evidence="8" key="1">
    <citation type="submission" date="2013-07" db="EMBL/GenBank/DDBJ databases">
        <authorList>
            <person name="Geib S."/>
        </authorList>
    </citation>
    <scope>NUCLEOTIDE SEQUENCE</scope>
</reference>
<reference evidence="8" key="2">
    <citation type="journal article" date="2014" name="BMC Genomics">
        <title>A genomic perspective to assessing quality of mass-reared SIT flies used in Mediterranean fruit fly (Ceratitis capitata) eradication in California.</title>
        <authorList>
            <person name="Calla B."/>
            <person name="Hall B."/>
            <person name="Hou S."/>
            <person name="Geib S.M."/>
        </authorList>
    </citation>
    <scope>NUCLEOTIDE SEQUENCE</scope>
</reference>
<comment type="similarity">
    <text evidence="1 6">Belongs to the short-chain dehydrogenases/reductases (SDR) family.</text>
</comment>
<dbReference type="EMBL" id="GAMC01010692">
    <property type="protein sequence ID" value="JAB95863.1"/>
    <property type="molecule type" value="mRNA"/>
</dbReference>
<accession>W8C2A4</accession>
<reference evidence="7" key="3">
    <citation type="submission" date="2020-11" db="EMBL/GenBank/DDBJ databases">
        <authorList>
            <person name="Whitehead M."/>
        </authorList>
    </citation>
    <scope>NUCLEOTIDE SEQUENCE</scope>
    <source>
        <strain evidence="7">EGII</strain>
    </source>
</reference>
<dbReference type="SUPFAM" id="SSF51735">
    <property type="entry name" value="NAD(P)-binding Rossmann-fold domains"/>
    <property type="match status" value="1"/>
</dbReference>
<dbReference type="InterPro" id="IPR020904">
    <property type="entry name" value="Sc_DH/Rdtase_CS"/>
</dbReference>
<dbReference type="GO" id="GO:0004022">
    <property type="term" value="F:alcohol dehydrogenase (NAD+) activity"/>
    <property type="evidence" value="ECO:0007669"/>
    <property type="project" value="UniProtKB-EC"/>
</dbReference>
<evidence type="ECO:0000313" key="8">
    <source>
        <dbReference type="EMBL" id="JAB95864.1"/>
    </source>
</evidence>
<dbReference type="GeneID" id="105665165"/>
<evidence type="ECO:0000256" key="2">
    <source>
        <dbReference type="ARBA" id="ARBA00011738"/>
    </source>
</evidence>
<dbReference type="Gene3D" id="3.40.50.720">
    <property type="entry name" value="NAD(P)-binding Rossmann-like Domain"/>
    <property type="match status" value="1"/>
</dbReference>
<dbReference type="InterPro" id="IPR002426">
    <property type="entry name" value="ADH_Ceratitis-type"/>
</dbReference>
<evidence type="ECO:0000256" key="6">
    <source>
        <dbReference type="RuleBase" id="RU000363"/>
    </source>
</evidence>
<protein>
    <recommendedName>
        <fullName evidence="3">alcohol dehydrogenase</fullName>
        <ecNumber evidence="3">1.1.1.1</ecNumber>
    </recommendedName>
</protein>
<keyword evidence="5" id="KW-0520">NAD</keyword>
<evidence type="ECO:0000256" key="4">
    <source>
        <dbReference type="ARBA" id="ARBA00023002"/>
    </source>
</evidence>
<dbReference type="PRINTS" id="PR01169">
    <property type="entry name" value="CERATITISADH"/>
</dbReference>
<keyword evidence="9" id="KW-1185">Reference proteome</keyword>
<dbReference type="CDD" id="cd05323">
    <property type="entry name" value="ADH_SDR_c_like"/>
    <property type="match status" value="1"/>
</dbReference>
<evidence type="ECO:0000313" key="7">
    <source>
        <dbReference type="EMBL" id="CAD7003806.1"/>
    </source>
</evidence>
<dbReference type="AlphaFoldDB" id="W8C2A4"/>
<dbReference type="FunFam" id="3.40.50.720:FF:000149">
    <property type="entry name" value="15-hydroxyprostaglandin dehydrogenase [NAD(+)]"/>
    <property type="match status" value="1"/>
</dbReference>
<organism evidence="8">
    <name type="scientific">Ceratitis capitata</name>
    <name type="common">Mediterranean fruit fly</name>
    <name type="synonym">Tephritis capitata</name>
    <dbReference type="NCBI Taxonomy" id="7213"/>
    <lineage>
        <taxon>Eukaryota</taxon>
        <taxon>Metazoa</taxon>
        <taxon>Ecdysozoa</taxon>
        <taxon>Arthropoda</taxon>
        <taxon>Hexapoda</taxon>
        <taxon>Insecta</taxon>
        <taxon>Pterygota</taxon>
        <taxon>Neoptera</taxon>
        <taxon>Endopterygota</taxon>
        <taxon>Diptera</taxon>
        <taxon>Brachycera</taxon>
        <taxon>Muscomorpha</taxon>
        <taxon>Tephritoidea</taxon>
        <taxon>Tephritidae</taxon>
        <taxon>Ceratitis</taxon>
        <taxon>Ceratitis</taxon>
    </lineage>
</organism>
<dbReference type="CTD" id="8789"/>
<dbReference type="KEGG" id="ccat:105665165"/>
<evidence type="ECO:0000313" key="9">
    <source>
        <dbReference type="Proteomes" id="UP000606786"/>
    </source>
</evidence>
<evidence type="ECO:0000256" key="5">
    <source>
        <dbReference type="ARBA" id="ARBA00023027"/>
    </source>
</evidence>
<gene>
    <name evidence="8" type="primary">25KD</name>
    <name evidence="7" type="ORF">CCAP1982_LOCUS12239</name>
</gene>
<name>W8C2A4_CERCA</name>
<dbReference type="OrthoDB" id="417891at2759"/>
<dbReference type="EMBL" id="CAJHJT010000034">
    <property type="protein sequence ID" value="CAD7003806.1"/>
    <property type="molecule type" value="Genomic_DNA"/>
</dbReference>
<evidence type="ECO:0000256" key="3">
    <source>
        <dbReference type="ARBA" id="ARBA00013190"/>
    </source>
</evidence>